<name>A0A1L4A0I7_9SPHN</name>
<keyword evidence="1" id="KW-0614">Plasmid</keyword>
<sequence length="94" mass="10080">MGNGVEPVAQLVDDRPGSRLADGKTLLRPAARISRAAAPWCWPTAWRTYGATSSTGRKGAGAPIATETPRWRWCGQEPEMNALRKGSSSIMLIG</sequence>
<proteinExistence type="predicted"/>
<protein>
    <submittedName>
        <fullName evidence="1">Uncharacterized protein</fullName>
    </submittedName>
</protein>
<keyword evidence="2" id="KW-1185">Reference proteome</keyword>
<gene>
    <name evidence="1" type="ORF">BSL82_18385</name>
</gene>
<evidence type="ECO:0000313" key="1">
    <source>
        <dbReference type="EMBL" id="API61408.1"/>
    </source>
</evidence>
<dbReference type="AlphaFoldDB" id="A0A1L4A0I7"/>
<geneLocation type="plasmid" evidence="2">
    <name>phsl2</name>
</geneLocation>
<dbReference type="Proteomes" id="UP000182063">
    <property type="component" value="Plasmid pHSL2"/>
</dbReference>
<evidence type="ECO:0000313" key="2">
    <source>
        <dbReference type="Proteomes" id="UP000182063"/>
    </source>
</evidence>
<organism evidence="1 2">
    <name type="scientific">Tardibacter chloracetimidivorans</name>
    <dbReference type="NCBI Taxonomy" id="1921510"/>
    <lineage>
        <taxon>Bacteria</taxon>
        <taxon>Pseudomonadati</taxon>
        <taxon>Pseudomonadota</taxon>
        <taxon>Alphaproteobacteria</taxon>
        <taxon>Sphingomonadales</taxon>
        <taxon>Sphingomonadaceae</taxon>
        <taxon>Tardibacter</taxon>
    </lineage>
</organism>
<reference evidence="1 2" key="1">
    <citation type="submission" date="2016-11" db="EMBL/GenBank/DDBJ databases">
        <title>Complete Genome Sequence of alachlor-degrading Sphingomonas sp. strain JJ-A5.</title>
        <authorList>
            <person name="Lee H."/>
            <person name="Ka J.-O."/>
        </authorList>
    </citation>
    <scope>NUCLEOTIDE SEQUENCE [LARGE SCALE GENOMIC DNA]</scope>
    <source>
        <strain evidence="1 2">JJ-A5</strain>
        <plasmid evidence="2">phsl2</plasmid>
    </source>
</reference>
<accession>A0A1L4A0I7</accession>
<dbReference type="EMBL" id="CP018223">
    <property type="protein sequence ID" value="API61408.1"/>
    <property type="molecule type" value="Genomic_DNA"/>
</dbReference>
<dbReference type="KEGG" id="sphj:BSL82_18385"/>